<proteinExistence type="predicted"/>
<evidence type="ECO:0000313" key="4">
    <source>
        <dbReference type="Proteomes" id="UP000325313"/>
    </source>
</evidence>
<dbReference type="EMBL" id="VDEP01000405">
    <property type="protein sequence ID" value="KAA1088826.1"/>
    <property type="molecule type" value="Genomic_DNA"/>
</dbReference>
<gene>
    <name evidence="2" type="ORF">PGT21_009510</name>
    <name evidence="1" type="ORF">PGTUg99_031417</name>
</gene>
<evidence type="ECO:0000313" key="1">
    <source>
        <dbReference type="EMBL" id="KAA1088826.1"/>
    </source>
</evidence>
<name>A0A5B0NJI2_PUCGR</name>
<reference evidence="3 4" key="1">
    <citation type="submission" date="2019-05" db="EMBL/GenBank/DDBJ databases">
        <title>Emergence of the Ug99 lineage of the wheat stem rust pathogen through somatic hybridization.</title>
        <authorList>
            <person name="Li F."/>
            <person name="Upadhyaya N.M."/>
            <person name="Sperschneider J."/>
            <person name="Matny O."/>
            <person name="Nguyen-Phuc H."/>
            <person name="Mago R."/>
            <person name="Raley C."/>
            <person name="Miller M.E."/>
            <person name="Silverstein K.A.T."/>
            <person name="Henningsen E."/>
            <person name="Hirsch C.D."/>
            <person name="Visser B."/>
            <person name="Pretorius Z.A."/>
            <person name="Steffenson B.J."/>
            <person name="Schwessinger B."/>
            <person name="Dodds P.N."/>
            <person name="Figueroa M."/>
        </authorList>
    </citation>
    <scope>NUCLEOTIDE SEQUENCE [LARGE SCALE GENOMIC DNA]</scope>
    <source>
        <strain evidence="2">21-0</strain>
        <strain evidence="1 4">Ug99</strain>
    </source>
</reference>
<sequence>MVRIPDGKMIWTGQGKRRLLSGSILIMQFYVLMMGPISTCEAHVLRSTENHPMKRDVADDPSQASSHLQFPSFKITNIIHRRSPLKGRVRSPCESSERVISIGNGRTSCRPKHDCNGPNCPN</sequence>
<dbReference type="EMBL" id="VSWC01000053">
    <property type="protein sequence ID" value="KAA1101161.1"/>
    <property type="molecule type" value="Genomic_DNA"/>
</dbReference>
<dbReference type="Proteomes" id="UP000325313">
    <property type="component" value="Unassembled WGS sequence"/>
</dbReference>
<dbReference type="Proteomes" id="UP000324748">
    <property type="component" value="Unassembled WGS sequence"/>
</dbReference>
<protein>
    <submittedName>
        <fullName evidence="1">Uncharacterized protein</fullName>
    </submittedName>
</protein>
<organism evidence="1 4">
    <name type="scientific">Puccinia graminis f. sp. tritici</name>
    <dbReference type="NCBI Taxonomy" id="56615"/>
    <lineage>
        <taxon>Eukaryota</taxon>
        <taxon>Fungi</taxon>
        <taxon>Dikarya</taxon>
        <taxon>Basidiomycota</taxon>
        <taxon>Pucciniomycotina</taxon>
        <taxon>Pucciniomycetes</taxon>
        <taxon>Pucciniales</taxon>
        <taxon>Pucciniaceae</taxon>
        <taxon>Puccinia</taxon>
    </lineage>
</organism>
<evidence type="ECO:0000313" key="2">
    <source>
        <dbReference type="EMBL" id="KAA1101161.1"/>
    </source>
</evidence>
<dbReference type="AlphaFoldDB" id="A0A5B0NJI2"/>
<keyword evidence="3" id="KW-1185">Reference proteome</keyword>
<accession>A0A5B0NJI2</accession>
<evidence type="ECO:0000313" key="3">
    <source>
        <dbReference type="Proteomes" id="UP000324748"/>
    </source>
</evidence>
<dbReference type="OrthoDB" id="2508173at2759"/>
<comment type="caution">
    <text evidence="1">The sequence shown here is derived from an EMBL/GenBank/DDBJ whole genome shotgun (WGS) entry which is preliminary data.</text>
</comment>